<organism evidence="3 4">
    <name type="scientific">Candidatus Desulfolinea nitratireducens</name>
    <dbReference type="NCBI Taxonomy" id="2841698"/>
    <lineage>
        <taxon>Bacteria</taxon>
        <taxon>Bacillati</taxon>
        <taxon>Chloroflexota</taxon>
        <taxon>Anaerolineae</taxon>
        <taxon>Anaerolineales</taxon>
        <taxon>Anaerolineales incertae sedis</taxon>
        <taxon>Candidatus Desulfolinea</taxon>
    </lineage>
</organism>
<keyword evidence="1" id="KW-0812">Transmembrane</keyword>
<evidence type="ECO:0000313" key="3">
    <source>
        <dbReference type="EMBL" id="MBC8337046.1"/>
    </source>
</evidence>
<dbReference type="Pfam" id="PF07811">
    <property type="entry name" value="TadE"/>
    <property type="match status" value="1"/>
</dbReference>
<evidence type="ECO:0000313" key="4">
    <source>
        <dbReference type="Proteomes" id="UP000614469"/>
    </source>
</evidence>
<evidence type="ECO:0000259" key="2">
    <source>
        <dbReference type="Pfam" id="PF07811"/>
    </source>
</evidence>
<evidence type="ECO:0000256" key="1">
    <source>
        <dbReference type="SAM" id="Phobius"/>
    </source>
</evidence>
<reference evidence="3 4" key="1">
    <citation type="submission" date="2020-08" db="EMBL/GenBank/DDBJ databases">
        <title>Bridging the membrane lipid divide: bacteria of the FCB group superphylum have the potential to synthesize archaeal ether lipids.</title>
        <authorList>
            <person name="Villanueva L."/>
            <person name="Von Meijenfeldt F.A.B."/>
            <person name="Westbye A.B."/>
            <person name="Yadav S."/>
            <person name="Hopmans E.C."/>
            <person name="Dutilh B.E."/>
            <person name="Sinninghe Damste J.S."/>
        </authorList>
    </citation>
    <scope>NUCLEOTIDE SEQUENCE [LARGE SCALE GENOMIC DNA]</scope>
    <source>
        <strain evidence="3">NIOZ-UU36</strain>
    </source>
</reference>
<feature type="domain" description="TadE-like" evidence="2">
    <location>
        <begin position="22"/>
        <end position="64"/>
    </location>
</feature>
<dbReference type="AlphaFoldDB" id="A0A8J6TFY6"/>
<comment type="caution">
    <text evidence="3">The sequence shown here is derived from an EMBL/GenBank/DDBJ whole genome shotgun (WGS) entry which is preliminary data.</text>
</comment>
<gene>
    <name evidence="3" type="ORF">H8E29_17455</name>
</gene>
<protein>
    <submittedName>
        <fullName evidence="3">Pilus assembly protein</fullName>
    </submittedName>
</protein>
<name>A0A8J6TFY6_9CHLR</name>
<keyword evidence="1" id="KW-0472">Membrane</keyword>
<accession>A0A8J6TFY6</accession>
<proteinExistence type="predicted"/>
<dbReference type="InterPro" id="IPR012495">
    <property type="entry name" value="TadE-like_dom"/>
</dbReference>
<sequence length="697" mass="75754">MNLKKQNHPGIRNKFKAIKSRGQALLEFALALPILLMLIFGIVDFSLVFQAWLSIENLARQTTRYAVTGQYEQIYCDDLDASGIACDTIAEQEEARLESILNFADSQKTALFNDETPGLGESDLRYINVIVCSNRDEDGDNTKDYVYTKPQMGSSYGDCEDSGTTIMDAGTPGDMIYIAVDFNHPFITPFLNDVWPMAHLASYREGRVETFRVSKVKDGADVPIIPDTLTPSNTPSPTPSFTPVPTFTPTPTMTPNPFCAGLSFTTDWVLNGQEIKMKVANASAADVYIDQAIFIWDNYNDYDPTNNVIELKFDKTIIYQGADLYSTTDSGAGHSKSLVKGDAKDFKARFADSLGYNWVDVDYAASDFGLELHFTNGCILYKPVTSTIQIPTPTPPSSDPYVNVGGEGEIWYVGTDDPDVYLQVTWVTNPDGSVTVLAEFSKNFNDNTYGSGTQTDWPDAKLNKDGSCRDKDADGVCDADHTFRDLYHSDHLIFDMVGVNADGSQSTFFNAKMDLLTEAPSASSGWASGGVTDSGTFADTAIYTGDASMVVSTDTSMDHNLNDLGCTNNMQNSPTIDEDYNQVDDAYACPGWDFSVWFEITIDPAALPPGGFAFPRINSVHASPSKRDSNTLVVGAGASPTPTSTLTLTPTITFTPLPTLTPVPTFTPSLTYTPGGPTITNTPTPGPSPTATVYFDG</sequence>
<keyword evidence="1" id="KW-1133">Transmembrane helix</keyword>
<dbReference type="Proteomes" id="UP000614469">
    <property type="component" value="Unassembled WGS sequence"/>
</dbReference>
<feature type="transmembrane region" description="Helical" evidence="1">
    <location>
        <begin position="24"/>
        <end position="53"/>
    </location>
</feature>
<dbReference type="EMBL" id="JACNJN010000222">
    <property type="protein sequence ID" value="MBC8337046.1"/>
    <property type="molecule type" value="Genomic_DNA"/>
</dbReference>